<evidence type="ECO:0000313" key="1">
    <source>
        <dbReference type="EMBL" id="MFD2572120.1"/>
    </source>
</evidence>
<proteinExistence type="predicted"/>
<organism evidence="1 2">
    <name type="scientific">Spirosoma soli</name>
    <dbReference type="NCBI Taxonomy" id="1770529"/>
    <lineage>
        <taxon>Bacteria</taxon>
        <taxon>Pseudomonadati</taxon>
        <taxon>Bacteroidota</taxon>
        <taxon>Cytophagia</taxon>
        <taxon>Cytophagales</taxon>
        <taxon>Cytophagaceae</taxon>
        <taxon>Spirosoma</taxon>
    </lineage>
</organism>
<reference evidence="2" key="1">
    <citation type="journal article" date="2019" name="Int. J. Syst. Evol. Microbiol.">
        <title>The Global Catalogue of Microorganisms (GCM) 10K type strain sequencing project: providing services to taxonomists for standard genome sequencing and annotation.</title>
        <authorList>
            <consortium name="The Broad Institute Genomics Platform"/>
            <consortium name="The Broad Institute Genome Sequencing Center for Infectious Disease"/>
            <person name="Wu L."/>
            <person name="Ma J."/>
        </authorList>
    </citation>
    <scope>NUCLEOTIDE SEQUENCE [LARGE SCALE GENOMIC DNA]</scope>
    <source>
        <strain evidence="2">KCTC 42805</strain>
    </source>
</reference>
<evidence type="ECO:0000313" key="2">
    <source>
        <dbReference type="Proteomes" id="UP001597469"/>
    </source>
</evidence>
<protein>
    <submittedName>
        <fullName evidence="1">Uncharacterized protein</fullName>
    </submittedName>
</protein>
<dbReference type="RefSeq" id="WP_381524229.1">
    <property type="nucleotide sequence ID" value="NZ_JBHULN010000009.1"/>
</dbReference>
<gene>
    <name evidence="1" type="ORF">ACFSUS_15860</name>
</gene>
<dbReference type="EMBL" id="JBHULN010000009">
    <property type="protein sequence ID" value="MFD2572120.1"/>
    <property type="molecule type" value="Genomic_DNA"/>
</dbReference>
<keyword evidence="2" id="KW-1185">Reference proteome</keyword>
<dbReference type="Proteomes" id="UP001597469">
    <property type="component" value="Unassembled WGS sequence"/>
</dbReference>
<comment type="caution">
    <text evidence="1">The sequence shown here is derived from an EMBL/GenBank/DDBJ whole genome shotgun (WGS) entry which is preliminary data.</text>
</comment>
<accession>A0ABW5M553</accession>
<sequence length="133" mass="14748">MEDLTPEQIVGIADGFRNMARALNEFQVRHWPELTFEQHLDLNAYQSSLLNRAQDLQTLAVRPAFSRAAEMVASIQQATEEAKASLKRIQSLTLALNVGAITVALASYVARANLRGIQTALRELSDLLKIEEA</sequence>
<name>A0ABW5M553_9BACT</name>